<dbReference type="PRINTS" id="PR00113">
    <property type="entry name" value="ALKPHPHTASE"/>
</dbReference>
<dbReference type="OrthoDB" id="5818554at2759"/>
<keyword evidence="3" id="KW-0479">Metal-binding</keyword>
<comment type="similarity">
    <text evidence="4">Belongs to the alkaline phosphatase family.</text>
</comment>
<evidence type="ECO:0000256" key="4">
    <source>
        <dbReference type="RuleBase" id="RU003946"/>
    </source>
</evidence>
<proteinExistence type="inferred from homology"/>
<evidence type="ECO:0000256" key="3">
    <source>
        <dbReference type="PIRSR" id="PIRSR601952-2"/>
    </source>
</evidence>
<dbReference type="EC" id="3.1.3.1" evidence="1"/>
<comment type="cofactor">
    <cofactor evidence="3">
        <name>Mg(2+)</name>
        <dbReference type="ChEBI" id="CHEBI:18420"/>
    </cofactor>
    <text evidence="3">Binds 1 Mg(2+) ion.</text>
</comment>
<evidence type="ECO:0000313" key="5">
    <source>
        <dbReference type="EMBL" id="KAH9837443.1"/>
    </source>
</evidence>
<dbReference type="Pfam" id="PF00245">
    <property type="entry name" value="Alk_phosphatase"/>
    <property type="match status" value="1"/>
</dbReference>
<dbReference type="PANTHER" id="PTHR11596:SF72">
    <property type="entry name" value="ALKALINE PHOSPHATASE"/>
    <property type="match status" value="1"/>
</dbReference>
<dbReference type="PANTHER" id="PTHR11596">
    <property type="entry name" value="ALKALINE PHOSPHATASE"/>
    <property type="match status" value="1"/>
</dbReference>
<feature type="binding site" evidence="3">
    <location>
        <position position="517"/>
    </location>
    <ligand>
        <name>Zn(2+)</name>
        <dbReference type="ChEBI" id="CHEBI:29105"/>
        <label>2</label>
    </ligand>
</feature>
<protein>
    <recommendedName>
        <fullName evidence="1">alkaline phosphatase</fullName>
        <ecNumber evidence="1">3.1.3.1</ecNumber>
    </recommendedName>
</protein>
<dbReference type="Gene3D" id="3.40.720.10">
    <property type="entry name" value="Alkaline Phosphatase, subunit A"/>
    <property type="match status" value="1"/>
</dbReference>
<dbReference type="InterPro" id="IPR017850">
    <property type="entry name" value="Alkaline_phosphatase_core_sf"/>
</dbReference>
<feature type="active site" description="Phosphoserine intermediate" evidence="2">
    <location>
        <position position="289"/>
    </location>
</feature>
<reference evidence="5 6" key="2">
    <citation type="journal article" date="2021" name="Curr. Genet.">
        <title>Genetic response to nitrogen starvation in the aggressive Eucalyptus foliar pathogen Teratosphaeria destructans.</title>
        <authorList>
            <person name="Havenga M."/>
            <person name="Wingfield B.D."/>
            <person name="Wingfield M.J."/>
            <person name="Dreyer L.L."/>
            <person name="Roets F."/>
            <person name="Aylward J."/>
        </authorList>
    </citation>
    <scope>NUCLEOTIDE SEQUENCE [LARGE SCALE GENOMIC DNA]</scope>
    <source>
        <strain evidence="5">CMW44962</strain>
    </source>
</reference>
<keyword evidence="3" id="KW-0460">Magnesium</keyword>
<gene>
    <name evidence="5" type="ORF">Tdes44962_MAKER01797</name>
</gene>
<feature type="binding site" evidence="3">
    <location>
        <position position="240"/>
    </location>
    <ligand>
        <name>Mg(2+)</name>
        <dbReference type="ChEBI" id="CHEBI:18420"/>
    </ligand>
</feature>
<dbReference type="Proteomes" id="UP001138500">
    <property type="component" value="Unassembled WGS sequence"/>
</dbReference>
<evidence type="ECO:0000313" key="6">
    <source>
        <dbReference type="Proteomes" id="UP001138500"/>
    </source>
</evidence>
<feature type="binding site" evidence="3">
    <location>
        <position position="683"/>
    </location>
    <ligand>
        <name>Zn(2+)</name>
        <dbReference type="ChEBI" id="CHEBI:29105"/>
        <label>2</label>
    </ligand>
</feature>
<dbReference type="AlphaFoldDB" id="A0A9W7SWG2"/>
<dbReference type="InterPro" id="IPR001952">
    <property type="entry name" value="Alkaline_phosphatase"/>
</dbReference>
<feature type="binding site" evidence="3">
    <location>
        <position position="350"/>
    </location>
    <ligand>
        <name>Mg(2+)</name>
        <dbReference type="ChEBI" id="CHEBI:18420"/>
    </ligand>
</feature>
<name>A0A9W7SWG2_9PEZI</name>
<sequence length="772" mass="84839">TVDRHHHAGVVLLRDYSPRCLRPTLPDCHRLAWYGRNADQVVGPAIVIEVPCFYQGMPPSVQRSRKMIYTIPRSLSGIACLLGAAVAQTYQRLGSCPTLGCILPPDQQDFLAGQLFDIRLEVHAPKNGSEATSGIPDSDFTFSIGRIGAPGQPAASFFGIAEPKLETWNFTYYEDLFAEDAKTPVVVNVTSKAYRRVALYEPGEYEAVLHYNGTTTTACWLVRDIAEVRKTKNILLFIGDGMTTNMITAARLIGHKSVNGRYQSTMALDKFPVLGHQMTHSLDSFITDSANSATALYTGHKSSVNALGVYADSSKDPFDDPKVETIAEIFYRVWKGHVGIVTTAFVADATPGAMTAHTRDRDEYGAVVDSFIHGIVNYTWTHWKGPDVLFGGGAEQFYPSSLGGKTYMDQDYYQVFRDAGYKVVQNNTALQAASSTDRLLGIFSVSNMAKWLDRNVYTKNLLNQTNSPDGLKNDATDQPGLKEMTLKAIDVLQNRSVCSGTGWFLMSEAASIDKQMHVLDYDRALGELLELDDTVKASIHHLTQLDALRETLVLVTADHGHGFDVFGNVDTQYLSAKTDPREKRRAVGTYGNSGLSQYINTGNLRYTDSNFPSNWSPRYTLAQGFGANPDHREDYRVHENGPRVPAANLSGLPEKDFFVNPKDATDGLVFNGTLPTTASQGVHSLTDVPVFARGPCQELFGGVYNSIDVFFKMAECLGLSRPSCMVQGNSTSGGQGGHYRGQGNWGHHKNAAGKGYQQYGEFNPRYGGKGHW</sequence>
<comment type="caution">
    <text evidence="5">The sequence shown here is derived from an EMBL/GenBank/DDBJ whole genome shotgun (WGS) entry which is preliminary data.</text>
</comment>
<feature type="binding site" evidence="3">
    <location>
        <position position="508"/>
    </location>
    <ligand>
        <name>Mg(2+)</name>
        <dbReference type="ChEBI" id="CHEBI:18420"/>
    </ligand>
</feature>
<dbReference type="SUPFAM" id="SSF53649">
    <property type="entry name" value="Alkaline phosphatase-like"/>
    <property type="match status" value="1"/>
</dbReference>
<feature type="binding site" evidence="3">
    <location>
        <position position="513"/>
    </location>
    <ligand>
        <name>Zn(2+)</name>
        <dbReference type="ChEBI" id="CHEBI:29105"/>
        <label>2</label>
    </ligand>
</feature>
<evidence type="ECO:0000256" key="2">
    <source>
        <dbReference type="PIRSR" id="PIRSR601952-1"/>
    </source>
</evidence>
<dbReference type="EMBL" id="RIBY02000779">
    <property type="protein sequence ID" value="KAH9837443.1"/>
    <property type="molecule type" value="Genomic_DNA"/>
</dbReference>
<dbReference type="SMART" id="SM00098">
    <property type="entry name" value="alkPPc"/>
    <property type="match status" value="1"/>
</dbReference>
<feature type="binding site" evidence="3">
    <location>
        <position position="348"/>
    </location>
    <ligand>
        <name>Mg(2+)</name>
        <dbReference type="ChEBI" id="CHEBI:18420"/>
    </ligand>
</feature>
<feature type="binding site" evidence="3">
    <location>
        <position position="559"/>
    </location>
    <ligand>
        <name>Zn(2+)</name>
        <dbReference type="ChEBI" id="CHEBI:29105"/>
        <label>2</label>
    </ligand>
</feature>
<feature type="non-terminal residue" evidence="5">
    <location>
        <position position="1"/>
    </location>
</feature>
<comment type="cofactor">
    <cofactor evidence="3">
        <name>Zn(2+)</name>
        <dbReference type="ChEBI" id="CHEBI:29105"/>
    </cofactor>
    <text evidence="3">Binds 2 Zn(2+) ions.</text>
</comment>
<dbReference type="GO" id="GO:0004035">
    <property type="term" value="F:alkaline phosphatase activity"/>
    <property type="evidence" value="ECO:0007669"/>
    <property type="project" value="UniProtKB-EC"/>
</dbReference>
<accession>A0A9W7SWG2</accession>
<keyword evidence="3" id="KW-0862">Zinc</keyword>
<reference evidence="5 6" key="1">
    <citation type="journal article" date="2018" name="IMA Fungus">
        <title>IMA Genome-F 10: Nine draft genome sequences of Claviceps purpurea s.lat., including C. arundinis, C. humidiphila, and C. cf. spartinae, pseudomolecules for the pitch canker pathogen Fusarium circinatum, draft genome of Davidsoniella eucalypti, Grosmannia galeiformis, Quambalaria eucalypti, and Teratosphaeria destructans.</title>
        <authorList>
            <person name="Wingfield B.D."/>
            <person name="Liu M."/>
            <person name="Nguyen H.D."/>
            <person name="Lane F.A."/>
            <person name="Morgan S.W."/>
            <person name="De Vos L."/>
            <person name="Wilken P.M."/>
            <person name="Duong T.A."/>
            <person name="Aylward J."/>
            <person name="Coetzee M.P."/>
            <person name="Dadej K."/>
            <person name="De Beer Z.W."/>
            <person name="Findlay W."/>
            <person name="Havenga M."/>
            <person name="Kolarik M."/>
            <person name="Menzies J.G."/>
            <person name="Naidoo K."/>
            <person name="Pochopski O."/>
            <person name="Shoukouhi P."/>
            <person name="Santana Q.C."/>
            <person name="Seifert K.A."/>
            <person name="Soal N."/>
            <person name="Steenkamp E.T."/>
            <person name="Tatham C.T."/>
            <person name="van der Nest M.A."/>
            <person name="Wingfield M.J."/>
        </authorList>
    </citation>
    <scope>NUCLEOTIDE SEQUENCE [LARGE SCALE GENOMIC DNA]</scope>
    <source>
        <strain evidence="5">CMW44962</strain>
    </source>
</reference>
<keyword evidence="6" id="KW-1185">Reference proteome</keyword>
<feature type="binding site" evidence="3">
    <location>
        <position position="240"/>
    </location>
    <ligand>
        <name>Zn(2+)</name>
        <dbReference type="ChEBI" id="CHEBI:29105"/>
        <label>2</label>
    </ligand>
</feature>
<organism evidence="5 6">
    <name type="scientific">Teratosphaeria destructans</name>
    <dbReference type="NCBI Taxonomy" id="418781"/>
    <lineage>
        <taxon>Eukaryota</taxon>
        <taxon>Fungi</taxon>
        <taxon>Dikarya</taxon>
        <taxon>Ascomycota</taxon>
        <taxon>Pezizomycotina</taxon>
        <taxon>Dothideomycetes</taxon>
        <taxon>Dothideomycetidae</taxon>
        <taxon>Mycosphaerellales</taxon>
        <taxon>Teratosphaeriaceae</taxon>
        <taxon>Teratosphaeria</taxon>
    </lineage>
</organism>
<feature type="binding site" evidence="3">
    <location>
        <position position="558"/>
    </location>
    <ligand>
        <name>Zn(2+)</name>
        <dbReference type="ChEBI" id="CHEBI:29105"/>
        <label>2</label>
    </ligand>
</feature>
<evidence type="ECO:0000256" key="1">
    <source>
        <dbReference type="ARBA" id="ARBA00012647"/>
    </source>
</evidence>
<dbReference type="GO" id="GO:0046872">
    <property type="term" value="F:metal ion binding"/>
    <property type="evidence" value="ECO:0007669"/>
    <property type="project" value="UniProtKB-KW"/>
</dbReference>
<dbReference type="CDD" id="cd16012">
    <property type="entry name" value="ALP"/>
    <property type="match status" value="1"/>
</dbReference>